<dbReference type="EMBL" id="AP035785">
    <property type="protein sequence ID" value="BFO71452.1"/>
    <property type="molecule type" value="Genomic_DNA"/>
</dbReference>
<feature type="domain" description="START-like" evidence="1">
    <location>
        <begin position="2"/>
        <end position="130"/>
    </location>
</feature>
<evidence type="ECO:0000313" key="2">
    <source>
        <dbReference type="EMBL" id="BFO71452.1"/>
    </source>
</evidence>
<dbReference type="Gene3D" id="3.30.530.20">
    <property type="match status" value="1"/>
</dbReference>
<dbReference type="SUPFAM" id="SSF55961">
    <property type="entry name" value="Bet v1-like"/>
    <property type="match status" value="1"/>
</dbReference>
<name>A0AB33IZY4_9BACT</name>
<sequence>MKKEKITIEHLLSSNSPSNIWDIVGTVHGWACWLADEVKQEQDEITFVWGQVWRHHEIRKARLISSKSFNAIRLQWEDEEDPEAFVEIRMERTDLTGHYMLIITDFAEPSDIEQLKDIWQDNLSRLHQATGL</sequence>
<gene>
    <name evidence="2" type="ORF">GTC17253_14180</name>
</gene>
<evidence type="ECO:0000259" key="1">
    <source>
        <dbReference type="Pfam" id="PF19569"/>
    </source>
</evidence>
<dbReference type="InterPro" id="IPR023393">
    <property type="entry name" value="START-like_dom_sf"/>
</dbReference>
<dbReference type="Pfam" id="PF19569">
    <property type="entry name" value="START_2"/>
    <property type="match status" value="1"/>
</dbReference>
<dbReference type="AlphaFoldDB" id="A0AB33IZY4"/>
<accession>A0AB33IZY4</accession>
<reference evidence="2" key="1">
    <citation type="submission" date="2024-07" db="EMBL/GenBank/DDBJ databases">
        <title>Complete genome sequence of Prevotella sp. YM-2024 GTC17253.</title>
        <authorList>
            <person name="Hayashi M."/>
            <person name="Muto Y."/>
            <person name="Tanaka K."/>
            <person name="Niwa H."/>
        </authorList>
    </citation>
    <scope>NUCLEOTIDE SEQUENCE</scope>
    <source>
        <strain evidence="2">GTC17253</strain>
    </source>
</reference>
<dbReference type="InterPro" id="IPR045736">
    <property type="entry name" value="START_2"/>
</dbReference>
<organism evidence="2">
    <name type="scientific">Prevotella sp. GTC17253</name>
    <dbReference type="NCBI Taxonomy" id="3236793"/>
    <lineage>
        <taxon>Bacteria</taxon>
        <taxon>Pseudomonadati</taxon>
        <taxon>Bacteroidota</taxon>
        <taxon>Bacteroidia</taxon>
        <taxon>Bacteroidales</taxon>
        <taxon>Prevotellaceae</taxon>
        <taxon>Prevotella</taxon>
    </lineage>
</organism>
<proteinExistence type="predicted"/>
<protein>
    <recommendedName>
        <fullName evidence="1">START-like domain-containing protein</fullName>
    </recommendedName>
</protein>